<gene>
    <name evidence="1" type="ORF">DEJ48_03250</name>
</gene>
<protein>
    <recommendedName>
        <fullName evidence="3">TIR domain-containing protein</fullName>
    </recommendedName>
</protein>
<sequence>MERMTAHRSPDAPYYYISHALPVPSDPWLRAFHTDVQTEMHRRLGPGPGHSGLLSDPCRGHAAAEGPDWTPAMRCRTLLVLLTERYYKEPRTLRDLEVFRRRLLWGQHQTGERSPALVLVPWNTKGLPPRKEPDTLAVPVGDYTRSGLGGLVGAPQARGGYLKVLRAVVERIVTGARHSPPVMTPEDLYFTVSPSVSGMPRIPLSAGKFLDRQFAPVRVPWQPTHAAPPSRPAEAWWEAAPHRSWFSAPESDERPILRGPHS</sequence>
<evidence type="ECO:0000313" key="2">
    <source>
        <dbReference type="Proteomes" id="UP000322927"/>
    </source>
</evidence>
<evidence type="ECO:0008006" key="3">
    <source>
        <dbReference type="Google" id="ProtNLM"/>
    </source>
</evidence>
<name>A0A5P2BS50_STRVZ</name>
<evidence type="ECO:0000313" key="1">
    <source>
        <dbReference type="EMBL" id="QES32548.1"/>
    </source>
</evidence>
<reference evidence="1 2" key="1">
    <citation type="submission" date="2018-05" db="EMBL/GenBank/DDBJ databases">
        <title>Streptomyces venezuelae.</title>
        <authorList>
            <person name="Kim W."/>
            <person name="Lee N."/>
            <person name="Cho B.-K."/>
        </authorList>
    </citation>
    <scope>NUCLEOTIDE SEQUENCE [LARGE SCALE GENOMIC DNA]</scope>
    <source>
        <strain evidence="1 2">ATCC 14584</strain>
    </source>
</reference>
<accession>A0A5P2BS50</accession>
<proteinExistence type="predicted"/>
<dbReference type="EMBL" id="CP029192">
    <property type="protein sequence ID" value="QES32548.1"/>
    <property type="molecule type" value="Genomic_DNA"/>
</dbReference>
<dbReference type="AlphaFoldDB" id="A0A5P2BS50"/>
<organism evidence="1 2">
    <name type="scientific">Streptomyces venezuelae</name>
    <dbReference type="NCBI Taxonomy" id="54571"/>
    <lineage>
        <taxon>Bacteria</taxon>
        <taxon>Bacillati</taxon>
        <taxon>Actinomycetota</taxon>
        <taxon>Actinomycetes</taxon>
        <taxon>Kitasatosporales</taxon>
        <taxon>Streptomycetaceae</taxon>
        <taxon>Streptomyces</taxon>
    </lineage>
</organism>
<dbReference type="Proteomes" id="UP000322927">
    <property type="component" value="Chromosome"/>
</dbReference>